<name>A0ABR7IDB5_9FIRM</name>
<evidence type="ECO:0000313" key="3">
    <source>
        <dbReference type="Proteomes" id="UP000621540"/>
    </source>
</evidence>
<dbReference type="PANTHER" id="PTHR30121">
    <property type="entry name" value="UNCHARACTERIZED PROTEIN YJGR-RELATED"/>
    <property type="match status" value="1"/>
</dbReference>
<proteinExistence type="predicted"/>
<dbReference type="PANTHER" id="PTHR30121:SF6">
    <property type="entry name" value="SLR6007 PROTEIN"/>
    <property type="match status" value="1"/>
</dbReference>
<organism evidence="2 3">
    <name type="scientific">Roseburia yibonii</name>
    <dbReference type="NCBI Taxonomy" id="2763063"/>
    <lineage>
        <taxon>Bacteria</taxon>
        <taxon>Bacillati</taxon>
        <taxon>Bacillota</taxon>
        <taxon>Clostridia</taxon>
        <taxon>Lachnospirales</taxon>
        <taxon>Lachnospiraceae</taxon>
        <taxon>Roseburia</taxon>
    </lineage>
</organism>
<dbReference type="CDD" id="cd01127">
    <property type="entry name" value="TrwB_TraG_TraD_VirD4"/>
    <property type="match status" value="1"/>
</dbReference>
<dbReference type="Proteomes" id="UP000621540">
    <property type="component" value="Unassembled WGS sequence"/>
</dbReference>
<sequence>MKSKKTEIKKSVFPINDNLQNIISPSGISYDSTHTEVGENYGKIYTITRYNPYRDYGWLAPLCNIEGTATTIEYRRTDPGKLIEIFNRSINEKKGEQGSLKNESDKQINQQEINDLKKMIERLAVQHEPVGYVNIMLHVQSDTVKGLNDRIKRVSSVVAVNGCNMTLLKKRQGQALRAIAPYGIPIADAEKIGQRNMPVATFFGGFPMAAPGINDEYGYYLGKTKDNHVVILDMWKRDADRVNSNWFITGIPGVGKSTFLKNLFTCEFAYGTRIIIFDPEEEYKDLTKHPDINGDIINASGGERGRINPLQIRKAAVVRKEDLDEGELFSDFYDYGEADTTSDMALYIQQLKTFFKLYFGKEEFTAGISATLEQNLIELYNEKNIHWDTDITTLKNTDYPIVSELYEKIKKKSEDPELSAYKRDNYEKLVDLLFSAGQGADSFLWNGPTTLESDADFVDLVISSLLEADDRVKRAQFYNIITWAWNELSKDRQQKVLFGVDEGYLVVDPDYPDLMKYIRNMSKRLRKYEGGLMFITHSVVDVLDPAVKRFGQAIIDSACYKFIMGTDGKNLKETQDLFTLSEKEVRILERKRRGQGILFAGSVRLTLDVDVCDKKLAMFGKAGGR</sequence>
<reference evidence="2 3" key="1">
    <citation type="submission" date="2020-08" db="EMBL/GenBank/DDBJ databases">
        <title>Genome public.</title>
        <authorList>
            <person name="Liu C."/>
            <person name="Sun Q."/>
        </authorList>
    </citation>
    <scope>NUCLEOTIDE SEQUENCE [LARGE SCALE GENOMIC DNA]</scope>
    <source>
        <strain evidence="2 3">BX0805</strain>
    </source>
</reference>
<dbReference type="Pfam" id="PF19044">
    <property type="entry name" value="P-loop_TraG"/>
    <property type="match status" value="1"/>
</dbReference>
<gene>
    <name evidence="2" type="ORF">H8Z76_13145</name>
</gene>
<dbReference type="InterPro" id="IPR043964">
    <property type="entry name" value="P-loop_TraG"/>
</dbReference>
<comment type="caution">
    <text evidence="2">The sequence shown here is derived from an EMBL/GenBank/DDBJ whole genome shotgun (WGS) entry which is preliminary data.</text>
</comment>
<evidence type="ECO:0000313" key="2">
    <source>
        <dbReference type="EMBL" id="MBC5754929.1"/>
    </source>
</evidence>
<dbReference type="RefSeq" id="WP_176924648.1">
    <property type="nucleotide sequence ID" value="NZ_JACOQH010000013.1"/>
</dbReference>
<dbReference type="Gene3D" id="1.10.8.730">
    <property type="match status" value="1"/>
</dbReference>
<dbReference type="SUPFAM" id="SSF52540">
    <property type="entry name" value="P-loop containing nucleoside triphosphate hydrolases"/>
    <property type="match status" value="1"/>
</dbReference>
<keyword evidence="3" id="KW-1185">Reference proteome</keyword>
<protein>
    <submittedName>
        <fullName evidence="2">DUF87 domain-containing protein</fullName>
    </submittedName>
</protein>
<dbReference type="InterPro" id="IPR027417">
    <property type="entry name" value="P-loop_NTPase"/>
</dbReference>
<accession>A0ABR7IDB5</accession>
<evidence type="ECO:0000259" key="1">
    <source>
        <dbReference type="Pfam" id="PF19044"/>
    </source>
</evidence>
<dbReference type="EMBL" id="JACOQH010000013">
    <property type="protein sequence ID" value="MBC5754929.1"/>
    <property type="molecule type" value="Genomic_DNA"/>
</dbReference>
<dbReference type="Gene3D" id="3.40.50.300">
    <property type="entry name" value="P-loop containing nucleotide triphosphate hydrolases"/>
    <property type="match status" value="1"/>
</dbReference>
<feature type="domain" description="TraG P-loop" evidence="1">
    <location>
        <begin position="229"/>
        <end position="587"/>
    </location>
</feature>
<dbReference type="InterPro" id="IPR051162">
    <property type="entry name" value="T4SS_component"/>
</dbReference>